<evidence type="ECO:0000256" key="1">
    <source>
        <dbReference type="ARBA" id="ARBA00004141"/>
    </source>
</evidence>
<dbReference type="SMART" id="SM00283">
    <property type="entry name" value="MA"/>
    <property type="match status" value="1"/>
</dbReference>
<evidence type="ECO:0000256" key="3">
    <source>
        <dbReference type="ARBA" id="ARBA00022989"/>
    </source>
</evidence>
<keyword evidence="3 8" id="KW-1133">Transmembrane helix</keyword>
<dbReference type="GO" id="GO:0007165">
    <property type="term" value="P:signal transduction"/>
    <property type="evidence" value="ECO:0007669"/>
    <property type="project" value="UniProtKB-KW"/>
</dbReference>
<comment type="caution">
    <text evidence="11">The sequence shown here is derived from an EMBL/GenBank/DDBJ whole genome shotgun (WGS) entry which is preliminary data.</text>
</comment>
<evidence type="ECO:0000256" key="8">
    <source>
        <dbReference type="SAM" id="Phobius"/>
    </source>
</evidence>
<accession>A0AB37TF93</accession>
<sequence>MGFKLKKKGSSRVASEKSGVNFIATIQSKIEQFASLFGESEKSKPILYAALLCFVLALVSLAYLFYNVPRHNQLIRSLGELRLLSQTISKQATEATESGSQEAITKLQQSQKDFNENLLEIENIHGKSTDEYQKVQVMWTELSKNIDLISAHQKVLNQLYDTNISISETVPEIQAEYNLMVDQMARQGLPSSQVIIAKNQVFIAERILRSINSVLSGTDGNVSTSDFGVDIDTFGTYLNAELNGNAELGVDRIADPALRESLESIKSEYDKVLKSAAATVLKNGNQIVNVRQASSQIFSKSDVMLDNLGHLSDVARKNWLTLLLGAVLISSLAGLIFSVFKLITLRSVMDKQRVTRLQDEYDRNQNAILRLLDEIADLADGDLRSYATVSEDFTGAIADSINFAIDQLRDLVSRIHETSQEVARYTQDTQSITNQLAEASEHQAQEIAGASTAMNEMAQSIDQVSSNASESAEVAERSVQIASNGAQVVNRSIKGMDTIREQIQETSKRIKRLGESSQEIGNIVSLINDIADQTNILALNAAIQASMAGEAGRGFAVVADEVQRLAERSASATKQIETLVKTIQTDTNEAVISMEQTTTEVVRGANLAKDAGIALDEIQKVSGDLANLIASISDAAKLQSASASHIATTMTVVQEITSQTTTATFDTARSVSELANMAESLRESVTDFKLPD</sequence>
<evidence type="ECO:0000313" key="12">
    <source>
        <dbReference type="Proteomes" id="UP000271320"/>
    </source>
</evidence>
<dbReference type="RefSeq" id="WP_017385894.1">
    <property type="nucleotide sequence ID" value="NZ_BKDB01000005.1"/>
</dbReference>
<proteinExistence type="inferred from homology"/>
<organism evidence="11 12">
    <name type="scientific">Acinetobacter pittii</name>
    <name type="common">Acinetobacter genomosp. 3</name>
    <dbReference type="NCBI Taxonomy" id="48296"/>
    <lineage>
        <taxon>Bacteria</taxon>
        <taxon>Pseudomonadati</taxon>
        <taxon>Pseudomonadota</taxon>
        <taxon>Gammaproteobacteria</taxon>
        <taxon>Moraxellales</taxon>
        <taxon>Moraxellaceae</taxon>
        <taxon>Acinetobacter</taxon>
        <taxon>Acinetobacter calcoaceticus/baumannii complex</taxon>
    </lineage>
</organism>
<dbReference type="Gene3D" id="1.10.287.950">
    <property type="entry name" value="Methyl-accepting chemotaxis protein"/>
    <property type="match status" value="1"/>
</dbReference>
<evidence type="ECO:0000259" key="10">
    <source>
        <dbReference type="PROSITE" id="PS50885"/>
    </source>
</evidence>
<evidence type="ECO:0000259" key="9">
    <source>
        <dbReference type="PROSITE" id="PS50111"/>
    </source>
</evidence>
<dbReference type="SUPFAM" id="SSF58104">
    <property type="entry name" value="Methyl-accepting chemotaxis protein (MCP) signaling domain"/>
    <property type="match status" value="1"/>
</dbReference>
<evidence type="ECO:0000256" key="7">
    <source>
        <dbReference type="PROSITE-ProRule" id="PRU00284"/>
    </source>
</evidence>
<dbReference type="PROSITE" id="PS50885">
    <property type="entry name" value="HAMP"/>
    <property type="match status" value="1"/>
</dbReference>
<keyword evidence="4 8" id="KW-0472">Membrane</keyword>
<dbReference type="GO" id="GO:0006935">
    <property type="term" value="P:chemotaxis"/>
    <property type="evidence" value="ECO:0007669"/>
    <property type="project" value="InterPro"/>
</dbReference>
<keyword evidence="5 7" id="KW-0807">Transducer</keyword>
<keyword evidence="2 8" id="KW-0812">Transmembrane</keyword>
<evidence type="ECO:0000256" key="6">
    <source>
        <dbReference type="ARBA" id="ARBA00029447"/>
    </source>
</evidence>
<gene>
    <name evidence="11" type="ORF">EA752_10810</name>
</gene>
<dbReference type="GO" id="GO:0004888">
    <property type="term" value="F:transmembrane signaling receptor activity"/>
    <property type="evidence" value="ECO:0007669"/>
    <property type="project" value="InterPro"/>
</dbReference>
<dbReference type="PROSITE" id="PS50111">
    <property type="entry name" value="CHEMOTAXIS_TRANSDUC_2"/>
    <property type="match status" value="1"/>
</dbReference>
<dbReference type="InterPro" id="IPR003660">
    <property type="entry name" value="HAMP_dom"/>
</dbReference>
<evidence type="ECO:0000256" key="5">
    <source>
        <dbReference type="ARBA" id="ARBA00023224"/>
    </source>
</evidence>
<dbReference type="GO" id="GO:0016020">
    <property type="term" value="C:membrane"/>
    <property type="evidence" value="ECO:0007669"/>
    <property type="project" value="UniProtKB-SubCell"/>
</dbReference>
<dbReference type="Proteomes" id="UP000271320">
    <property type="component" value="Unassembled WGS sequence"/>
</dbReference>
<feature type="domain" description="Methyl-accepting transducer" evidence="9">
    <location>
        <begin position="418"/>
        <end position="654"/>
    </location>
</feature>
<dbReference type="PANTHER" id="PTHR32089:SF119">
    <property type="entry name" value="METHYL-ACCEPTING CHEMOTAXIS PROTEIN CTPL"/>
    <property type="match status" value="1"/>
</dbReference>
<feature type="transmembrane region" description="Helical" evidence="8">
    <location>
        <begin position="319"/>
        <end position="343"/>
    </location>
</feature>
<dbReference type="PANTHER" id="PTHR32089">
    <property type="entry name" value="METHYL-ACCEPTING CHEMOTAXIS PROTEIN MCPB"/>
    <property type="match status" value="1"/>
</dbReference>
<comment type="subcellular location">
    <subcellularLocation>
        <location evidence="1">Membrane</location>
        <topology evidence="1">Multi-pass membrane protein</topology>
    </subcellularLocation>
</comment>
<feature type="domain" description="HAMP" evidence="10">
    <location>
        <begin position="362"/>
        <end position="413"/>
    </location>
</feature>
<evidence type="ECO:0000256" key="4">
    <source>
        <dbReference type="ARBA" id="ARBA00023136"/>
    </source>
</evidence>
<comment type="similarity">
    <text evidence="6">Belongs to the methyl-accepting chemotaxis (MCP) protein family.</text>
</comment>
<dbReference type="PRINTS" id="PR00260">
    <property type="entry name" value="CHEMTRNSDUCR"/>
</dbReference>
<dbReference type="Pfam" id="PF00015">
    <property type="entry name" value="MCPsignal"/>
    <property type="match status" value="1"/>
</dbReference>
<dbReference type="EMBL" id="RFEW01000007">
    <property type="protein sequence ID" value="RSO59233.1"/>
    <property type="molecule type" value="Genomic_DNA"/>
</dbReference>
<evidence type="ECO:0000256" key="2">
    <source>
        <dbReference type="ARBA" id="ARBA00022692"/>
    </source>
</evidence>
<dbReference type="FunFam" id="1.10.287.950:FF:000001">
    <property type="entry name" value="Methyl-accepting chemotaxis sensory transducer"/>
    <property type="match status" value="1"/>
</dbReference>
<dbReference type="InterPro" id="IPR004089">
    <property type="entry name" value="MCPsignal_dom"/>
</dbReference>
<dbReference type="InterPro" id="IPR004090">
    <property type="entry name" value="Chemotax_Me-accpt_rcpt"/>
</dbReference>
<protein>
    <submittedName>
        <fullName evidence="11">Methyl-accepting chemotaxis protein</fullName>
    </submittedName>
</protein>
<reference evidence="11 12" key="1">
    <citation type="submission" date="2018-10" db="EMBL/GenBank/DDBJ databases">
        <title>GWAS and RNA-Seq identify cryptic mechanisms of antimicrobial resistance in Acinetobacter baumannii.</title>
        <authorList>
            <person name="Sahl J.W."/>
        </authorList>
    </citation>
    <scope>NUCLEOTIDE SEQUENCE [LARGE SCALE GENOMIC DNA]</scope>
    <source>
        <strain evidence="11 12">TG41884</strain>
    </source>
</reference>
<dbReference type="AlphaFoldDB" id="A0AB37TF93"/>
<dbReference type="CDD" id="cd11386">
    <property type="entry name" value="MCP_signal"/>
    <property type="match status" value="1"/>
</dbReference>
<feature type="transmembrane region" description="Helical" evidence="8">
    <location>
        <begin position="46"/>
        <end position="66"/>
    </location>
</feature>
<evidence type="ECO:0000313" key="11">
    <source>
        <dbReference type="EMBL" id="RSO59233.1"/>
    </source>
</evidence>
<name>A0AB37TF93_ACIPI</name>